<dbReference type="Proteomes" id="UP001221898">
    <property type="component" value="Unassembled WGS sequence"/>
</dbReference>
<evidence type="ECO:0000256" key="3">
    <source>
        <dbReference type="ARBA" id="ARBA00022514"/>
    </source>
</evidence>
<name>A0AAD7SX65_9TELE</name>
<protein>
    <submittedName>
        <fullName evidence="7">Uncharacterized protein</fullName>
    </submittedName>
</protein>
<sequence length="168" mass="18726">MPPSLSAKYLMVLKAACALGVLVLLLGVDVASTKRNRKKKAPRDGPIRAGAKGKNPTGRMRTVKLLLDPNFVSTSPPPPPSRKSLSPWSYSYTHDDTLFPPRIAQAECLSTRCQDFKGWGNLNLESVPIFHQILVLKRVKRKKKKYFFKLESQTIKVGCTCVFPTSIQ</sequence>
<dbReference type="InterPro" id="IPR010345">
    <property type="entry name" value="IL-17_fam"/>
</dbReference>
<dbReference type="GO" id="GO:0005615">
    <property type="term" value="C:extracellular space"/>
    <property type="evidence" value="ECO:0007669"/>
    <property type="project" value="UniProtKB-KW"/>
</dbReference>
<evidence type="ECO:0000256" key="5">
    <source>
        <dbReference type="ARBA" id="ARBA00022729"/>
    </source>
</evidence>
<evidence type="ECO:0000256" key="4">
    <source>
        <dbReference type="ARBA" id="ARBA00022525"/>
    </source>
</evidence>
<dbReference type="SUPFAM" id="SSF57501">
    <property type="entry name" value="Cystine-knot cytokines"/>
    <property type="match status" value="1"/>
</dbReference>
<dbReference type="PRINTS" id="PR01932">
    <property type="entry name" value="INTRLEUKIN17"/>
</dbReference>
<reference evidence="7" key="1">
    <citation type="journal article" date="2023" name="Science">
        <title>Genome structures resolve the early diversification of teleost fishes.</title>
        <authorList>
            <person name="Parey E."/>
            <person name="Louis A."/>
            <person name="Montfort J."/>
            <person name="Bouchez O."/>
            <person name="Roques C."/>
            <person name="Iampietro C."/>
            <person name="Lluch J."/>
            <person name="Castinel A."/>
            <person name="Donnadieu C."/>
            <person name="Desvignes T."/>
            <person name="Floi Bucao C."/>
            <person name="Jouanno E."/>
            <person name="Wen M."/>
            <person name="Mejri S."/>
            <person name="Dirks R."/>
            <person name="Jansen H."/>
            <person name="Henkel C."/>
            <person name="Chen W.J."/>
            <person name="Zahm M."/>
            <person name="Cabau C."/>
            <person name="Klopp C."/>
            <person name="Thompson A.W."/>
            <person name="Robinson-Rechavi M."/>
            <person name="Braasch I."/>
            <person name="Lecointre G."/>
            <person name="Bobe J."/>
            <person name="Postlethwait J.H."/>
            <person name="Berthelot C."/>
            <person name="Roest Crollius H."/>
            <person name="Guiguen Y."/>
        </authorList>
    </citation>
    <scope>NUCLEOTIDE SEQUENCE</scope>
    <source>
        <strain evidence="7">NC1722</strain>
    </source>
</reference>
<accession>A0AAD7SX65</accession>
<gene>
    <name evidence="7" type="ORF">AAFF_G00202860</name>
</gene>
<dbReference type="GO" id="GO:0006954">
    <property type="term" value="P:inflammatory response"/>
    <property type="evidence" value="ECO:0007669"/>
    <property type="project" value="InterPro"/>
</dbReference>
<comment type="similarity">
    <text evidence="2">Belongs to the IL-17 family.</text>
</comment>
<keyword evidence="3" id="KW-0202">Cytokine</keyword>
<feature type="region of interest" description="Disordered" evidence="6">
    <location>
        <begin position="34"/>
        <end position="59"/>
    </location>
</feature>
<dbReference type="InterPro" id="IPR020440">
    <property type="entry name" value="IL-17_chr"/>
</dbReference>
<keyword evidence="5" id="KW-0732">Signal</keyword>
<dbReference type="Pfam" id="PF06083">
    <property type="entry name" value="IL17"/>
    <property type="match status" value="1"/>
</dbReference>
<evidence type="ECO:0000256" key="6">
    <source>
        <dbReference type="SAM" id="MobiDB-lite"/>
    </source>
</evidence>
<dbReference type="GO" id="GO:0005125">
    <property type="term" value="F:cytokine activity"/>
    <property type="evidence" value="ECO:0007669"/>
    <property type="project" value="UniProtKB-KW"/>
</dbReference>
<evidence type="ECO:0000256" key="2">
    <source>
        <dbReference type="ARBA" id="ARBA00007236"/>
    </source>
</evidence>
<evidence type="ECO:0000256" key="1">
    <source>
        <dbReference type="ARBA" id="ARBA00004613"/>
    </source>
</evidence>
<keyword evidence="4" id="KW-0964">Secreted</keyword>
<evidence type="ECO:0000313" key="8">
    <source>
        <dbReference type="Proteomes" id="UP001221898"/>
    </source>
</evidence>
<proteinExistence type="inferred from homology"/>
<keyword evidence="8" id="KW-1185">Reference proteome</keyword>
<comment type="subcellular location">
    <subcellularLocation>
        <location evidence="1">Secreted</location>
    </subcellularLocation>
</comment>
<evidence type="ECO:0000313" key="7">
    <source>
        <dbReference type="EMBL" id="KAJ8410305.1"/>
    </source>
</evidence>
<dbReference type="AlphaFoldDB" id="A0AAD7SX65"/>
<dbReference type="EMBL" id="JAINUG010000027">
    <property type="protein sequence ID" value="KAJ8410305.1"/>
    <property type="molecule type" value="Genomic_DNA"/>
</dbReference>
<dbReference type="Gene3D" id="2.10.90.10">
    <property type="entry name" value="Cystine-knot cytokines"/>
    <property type="match status" value="1"/>
</dbReference>
<dbReference type="InterPro" id="IPR029034">
    <property type="entry name" value="Cystine-knot_cytokine"/>
</dbReference>
<comment type="caution">
    <text evidence="7">The sequence shown here is derived from an EMBL/GenBank/DDBJ whole genome shotgun (WGS) entry which is preliminary data.</text>
</comment>
<organism evidence="7 8">
    <name type="scientific">Aldrovandia affinis</name>
    <dbReference type="NCBI Taxonomy" id="143900"/>
    <lineage>
        <taxon>Eukaryota</taxon>
        <taxon>Metazoa</taxon>
        <taxon>Chordata</taxon>
        <taxon>Craniata</taxon>
        <taxon>Vertebrata</taxon>
        <taxon>Euteleostomi</taxon>
        <taxon>Actinopterygii</taxon>
        <taxon>Neopterygii</taxon>
        <taxon>Teleostei</taxon>
        <taxon>Notacanthiformes</taxon>
        <taxon>Halosauridae</taxon>
        <taxon>Aldrovandia</taxon>
    </lineage>
</organism>